<dbReference type="GO" id="GO:0020037">
    <property type="term" value="F:heme binding"/>
    <property type="evidence" value="ECO:0007669"/>
    <property type="project" value="InterPro"/>
</dbReference>
<dbReference type="GO" id="GO:0004130">
    <property type="term" value="F:cytochrome-c peroxidase activity"/>
    <property type="evidence" value="ECO:0007669"/>
    <property type="project" value="TreeGrafter"/>
</dbReference>
<dbReference type="GO" id="GO:0030313">
    <property type="term" value="C:cell envelope"/>
    <property type="evidence" value="ECO:0007669"/>
    <property type="project" value="UniProtKB-SubCell"/>
</dbReference>
<evidence type="ECO:0000256" key="1">
    <source>
        <dbReference type="ARBA" id="ARBA00004196"/>
    </source>
</evidence>
<evidence type="ECO:0000256" key="2">
    <source>
        <dbReference type="ARBA" id="ARBA00022617"/>
    </source>
</evidence>
<name>A0A428JWJ7_9FLAO</name>
<dbReference type="OrthoDB" id="9805202at2"/>
<dbReference type="PROSITE" id="PS51007">
    <property type="entry name" value="CYTC"/>
    <property type="match status" value="2"/>
</dbReference>
<comment type="subcellular location">
    <subcellularLocation>
        <location evidence="1">Cell envelope</location>
    </subcellularLocation>
</comment>
<dbReference type="InterPro" id="IPR009056">
    <property type="entry name" value="Cyt_c-like_dom"/>
</dbReference>
<dbReference type="GO" id="GO:0009055">
    <property type="term" value="F:electron transfer activity"/>
    <property type="evidence" value="ECO:0007669"/>
    <property type="project" value="InterPro"/>
</dbReference>
<dbReference type="Gene3D" id="1.10.760.10">
    <property type="entry name" value="Cytochrome c-like domain"/>
    <property type="match status" value="2"/>
</dbReference>
<dbReference type="PANTHER" id="PTHR30600:SF10">
    <property type="entry name" value="BLL6722 PROTEIN"/>
    <property type="match status" value="1"/>
</dbReference>
<evidence type="ECO:0000313" key="10">
    <source>
        <dbReference type="Proteomes" id="UP000270620"/>
    </source>
</evidence>
<proteinExistence type="predicted"/>
<keyword evidence="3 7" id="KW-0479">Metal-binding</keyword>
<evidence type="ECO:0000256" key="5">
    <source>
        <dbReference type="ARBA" id="ARBA00023002"/>
    </source>
</evidence>
<sequence length="593" mass="67623">MHTFQVKIKKAHYLVCLLLVLMSCKKSVEPVSKSPVNELEKTYLANLDSSIVYLDSLKKSSTKLELLKFYKKSRKQFKLAEPILAFTDKENYKTLNGPNILKVEEEDATDIKIKNPFGYQVIEELIFEDSIPLNKLHSTASKTANRLKLIKSNTVLRLKDYHVLWIIRDEIARIALTGITGFDSPALGQSLEEAVINYNALEHIIKTYKANFKSEDLFKTVISEFQNSKKMLQSGEFNSFNRYLFIKEHTHKQLALLQDIKADWTIEFPLELAFNNNMTSLFSKETFNMDFYADYVEVDSLITAKRSLGKTLFNDVRLSSDNSMSCATCHNKDKAFTDGLRVFPKQLRNTPTLTYAAFQQSFFYDGRTGNLEGQVVDVVNNNNEFHSTLKSMEKIVSEDSTYVAKFNDIYKKGVTQRNVRNAIAVYVRSLGDFSSKFDKNINRLEQTLTQSEINGFNLFMGKAQCATCHFAPVFNGTVPPNFTESEFELLGVPKDTITNVVDTDFGRYNVFKTEERKHFFKTPTVRNISKTAPYMHNGIYTTLQQVMTFYNDGGAAGLGIDIENQTLPTDALNLSNTEIEDIIAFMHTLEDES</sequence>
<dbReference type="InterPro" id="IPR004852">
    <property type="entry name" value="Di-haem_cyt_c_peroxidsae"/>
</dbReference>
<dbReference type="PROSITE" id="PS51257">
    <property type="entry name" value="PROKAR_LIPOPROTEIN"/>
    <property type="match status" value="1"/>
</dbReference>
<keyword evidence="2 7" id="KW-0349">Heme</keyword>
<keyword evidence="10" id="KW-1185">Reference proteome</keyword>
<feature type="domain" description="Cytochrome c" evidence="8">
    <location>
        <begin position="450"/>
        <end position="590"/>
    </location>
</feature>
<dbReference type="Proteomes" id="UP000270620">
    <property type="component" value="Unassembled WGS sequence"/>
</dbReference>
<dbReference type="Pfam" id="PF03150">
    <property type="entry name" value="CCP_MauG"/>
    <property type="match status" value="1"/>
</dbReference>
<evidence type="ECO:0000256" key="4">
    <source>
        <dbReference type="ARBA" id="ARBA00022729"/>
    </source>
</evidence>
<keyword evidence="5" id="KW-0560">Oxidoreductase</keyword>
<dbReference type="PANTHER" id="PTHR30600">
    <property type="entry name" value="CYTOCHROME C PEROXIDASE-RELATED"/>
    <property type="match status" value="1"/>
</dbReference>
<keyword evidence="4" id="KW-0732">Signal</keyword>
<dbReference type="InterPro" id="IPR051395">
    <property type="entry name" value="Cytochrome_c_Peroxidase/MauG"/>
</dbReference>
<evidence type="ECO:0000256" key="7">
    <source>
        <dbReference type="PROSITE-ProRule" id="PRU00433"/>
    </source>
</evidence>
<keyword evidence="6 7" id="KW-0408">Iron</keyword>
<gene>
    <name evidence="9" type="ORF">EJA19_10850</name>
</gene>
<dbReference type="InterPro" id="IPR036909">
    <property type="entry name" value="Cyt_c-like_dom_sf"/>
</dbReference>
<dbReference type="EMBL" id="RWBG01000005">
    <property type="protein sequence ID" value="RSK38552.1"/>
    <property type="molecule type" value="Genomic_DNA"/>
</dbReference>
<evidence type="ECO:0000259" key="8">
    <source>
        <dbReference type="PROSITE" id="PS51007"/>
    </source>
</evidence>
<evidence type="ECO:0000256" key="6">
    <source>
        <dbReference type="ARBA" id="ARBA00023004"/>
    </source>
</evidence>
<evidence type="ECO:0000313" key="9">
    <source>
        <dbReference type="EMBL" id="RSK38552.1"/>
    </source>
</evidence>
<accession>A0A428JWJ7</accession>
<organism evidence="9 10">
    <name type="scientific">Mangrovimonas spongiae</name>
    <dbReference type="NCBI Taxonomy" id="2494697"/>
    <lineage>
        <taxon>Bacteria</taxon>
        <taxon>Pseudomonadati</taxon>
        <taxon>Bacteroidota</taxon>
        <taxon>Flavobacteriia</taxon>
        <taxon>Flavobacteriales</taxon>
        <taxon>Flavobacteriaceae</taxon>
        <taxon>Mangrovimonas</taxon>
    </lineage>
</organism>
<reference evidence="9 10" key="1">
    <citation type="submission" date="2018-12" db="EMBL/GenBank/DDBJ databases">
        <title>Mangrovimonas spongiae sp. nov., a novel member of the genus Mangrovimonas isolated from marine sponge.</title>
        <authorList>
            <person name="Zhuang L."/>
            <person name="Luo L."/>
        </authorList>
    </citation>
    <scope>NUCLEOTIDE SEQUENCE [LARGE SCALE GENOMIC DNA]</scope>
    <source>
        <strain evidence="9 10">HN-E26</strain>
    </source>
</reference>
<dbReference type="AlphaFoldDB" id="A0A428JWJ7"/>
<evidence type="ECO:0000256" key="3">
    <source>
        <dbReference type="ARBA" id="ARBA00022723"/>
    </source>
</evidence>
<protein>
    <submittedName>
        <fullName evidence="9">Methylamine utilization protein</fullName>
    </submittedName>
</protein>
<dbReference type="SUPFAM" id="SSF46626">
    <property type="entry name" value="Cytochrome c"/>
    <property type="match status" value="2"/>
</dbReference>
<feature type="domain" description="Cytochrome c" evidence="8">
    <location>
        <begin position="304"/>
        <end position="431"/>
    </location>
</feature>
<dbReference type="GO" id="GO:0046872">
    <property type="term" value="F:metal ion binding"/>
    <property type="evidence" value="ECO:0007669"/>
    <property type="project" value="UniProtKB-KW"/>
</dbReference>
<comment type="caution">
    <text evidence="9">The sequence shown here is derived from an EMBL/GenBank/DDBJ whole genome shotgun (WGS) entry which is preliminary data.</text>
</comment>